<evidence type="ECO:0000313" key="6">
    <source>
        <dbReference type="EMBL" id="PRP88107.1"/>
    </source>
</evidence>
<keyword evidence="3" id="KW-0560">Oxidoreductase</keyword>
<evidence type="ECO:0000313" key="7">
    <source>
        <dbReference type="Proteomes" id="UP000241769"/>
    </source>
</evidence>
<sequence>MKFLVQRQTLKTQQHLYLVRTCSDIIVDLQGAGPGGLGLAIALKKMGFNNITVYEREAGINSRSQGYSMTLHEHGGYAFIKRLDIQDIIIPVSTTPLFKAWDGTNNSKLYQQAIPSNRRIVRAQLRGCLIDIAREMQIDLRWNSPVEGFREDDEDNLYVTVHGIEERVDLLIAADGISSKIRSQLFGDEPPNVQYVGPAAKIKRTEETEHLFEDPDIIDSLGLHSNYGYCLFFSHHALSDEIFWSMSFPASEFPSYHEKTREDWLQIAKSKEETFKSPAHHLIRATRVEDLEEALILKDRDPRPLSTAGRLCQTKTGRVTCLGDAAHAMIPFRGAGGNNALLDAWKLSELLDSLKAENWSRDDLSRILVEYETEMHKRGQDAIISSRDNAKLFTTQSYLRSTARNVIMRGVGLWSQLTS</sequence>
<keyword evidence="7" id="KW-1185">Reference proteome</keyword>
<dbReference type="EMBL" id="MDYQ01000014">
    <property type="protein sequence ID" value="PRP88107.1"/>
    <property type="molecule type" value="Genomic_DNA"/>
</dbReference>
<dbReference type="InParanoid" id="A0A2P6NVV9"/>
<dbReference type="PANTHER" id="PTHR47178:SF6">
    <property type="entry name" value="FAD-BINDING DOMAIN-CONTAINING PROTEIN"/>
    <property type="match status" value="1"/>
</dbReference>
<accession>A0A2P6NVV9</accession>
<dbReference type="Pfam" id="PF01494">
    <property type="entry name" value="FAD_binding_3"/>
    <property type="match status" value="1"/>
</dbReference>
<keyword evidence="4" id="KW-0503">Monooxygenase</keyword>
<dbReference type="InterPro" id="IPR002938">
    <property type="entry name" value="FAD-bd"/>
</dbReference>
<dbReference type="InterPro" id="IPR036188">
    <property type="entry name" value="FAD/NAD-bd_sf"/>
</dbReference>
<organism evidence="6 7">
    <name type="scientific">Planoprotostelium fungivorum</name>
    <dbReference type="NCBI Taxonomy" id="1890364"/>
    <lineage>
        <taxon>Eukaryota</taxon>
        <taxon>Amoebozoa</taxon>
        <taxon>Evosea</taxon>
        <taxon>Variosea</taxon>
        <taxon>Cavosteliida</taxon>
        <taxon>Cavosteliaceae</taxon>
        <taxon>Planoprotostelium</taxon>
    </lineage>
</organism>
<proteinExistence type="predicted"/>
<keyword evidence="1" id="KW-0285">Flavoprotein</keyword>
<evidence type="ECO:0000256" key="2">
    <source>
        <dbReference type="ARBA" id="ARBA00022827"/>
    </source>
</evidence>
<dbReference type="GO" id="GO:0071949">
    <property type="term" value="F:FAD binding"/>
    <property type="evidence" value="ECO:0007669"/>
    <property type="project" value="InterPro"/>
</dbReference>
<comment type="caution">
    <text evidence="6">The sequence shown here is derived from an EMBL/GenBank/DDBJ whole genome shotgun (WGS) entry which is preliminary data.</text>
</comment>
<dbReference type="GO" id="GO:0004497">
    <property type="term" value="F:monooxygenase activity"/>
    <property type="evidence" value="ECO:0007669"/>
    <property type="project" value="UniProtKB-KW"/>
</dbReference>
<gene>
    <name evidence="6" type="ORF">PROFUN_04198</name>
</gene>
<evidence type="ECO:0000256" key="3">
    <source>
        <dbReference type="ARBA" id="ARBA00023002"/>
    </source>
</evidence>
<dbReference type="Proteomes" id="UP000241769">
    <property type="component" value="Unassembled WGS sequence"/>
</dbReference>
<dbReference type="SUPFAM" id="SSF51905">
    <property type="entry name" value="FAD/NAD(P)-binding domain"/>
    <property type="match status" value="1"/>
</dbReference>
<dbReference type="STRING" id="1890364.A0A2P6NVV9"/>
<dbReference type="AlphaFoldDB" id="A0A2P6NVV9"/>
<reference evidence="6 7" key="1">
    <citation type="journal article" date="2018" name="Genome Biol. Evol.">
        <title>Multiple Roots of Fruiting Body Formation in Amoebozoa.</title>
        <authorList>
            <person name="Hillmann F."/>
            <person name="Forbes G."/>
            <person name="Novohradska S."/>
            <person name="Ferling I."/>
            <person name="Riege K."/>
            <person name="Groth M."/>
            <person name="Westermann M."/>
            <person name="Marz M."/>
            <person name="Spaller T."/>
            <person name="Winckler T."/>
            <person name="Schaap P."/>
            <person name="Glockner G."/>
        </authorList>
    </citation>
    <scope>NUCLEOTIDE SEQUENCE [LARGE SCALE GENOMIC DNA]</scope>
    <source>
        <strain evidence="6 7">Jena</strain>
    </source>
</reference>
<dbReference type="OrthoDB" id="19601at2759"/>
<feature type="domain" description="FAD-binding" evidence="5">
    <location>
        <begin position="31"/>
        <end position="382"/>
    </location>
</feature>
<evidence type="ECO:0000259" key="5">
    <source>
        <dbReference type="Pfam" id="PF01494"/>
    </source>
</evidence>
<name>A0A2P6NVV9_9EUKA</name>
<keyword evidence="2" id="KW-0274">FAD</keyword>
<dbReference type="PANTHER" id="PTHR47178">
    <property type="entry name" value="MONOOXYGENASE, FAD-BINDING"/>
    <property type="match status" value="1"/>
</dbReference>
<dbReference type="PRINTS" id="PR00420">
    <property type="entry name" value="RNGMNOXGNASE"/>
</dbReference>
<dbReference type="Gene3D" id="3.50.50.60">
    <property type="entry name" value="FAD/NAD(P)-binding domain"/>
    <property type="match status" value="1"/>
</dbReference>
<protein>
    <submittedName>
        <fullName evidence="6">2-polyprenyl-6-methoxyphenol hydroxylase-likeFAD-dependent oxidoreductase</fullName>
    </submittedName>
</protein>
<evidence type="ECO:0000256" key="4">
    <source>
        <dbReference type="ARBA" id="ARBA00023033"/>
    </source>
</evidence>
<evidence type="ECO:0000256" key="1">
    <source>
        <dbReference type="ARBA" id="ARBA00022630"/>
    </source>
</evidence>